<dbReference type="AlphaFoldDB" id="A0A6G7GQ17"/>
<evidence type="ECO:0000313" key="3">
    <source>
        <dbReference type="Proteomes" id="UP000501926"/>
    </source>
</evidence>
<evidence type="ECO:0000313" key="2">
    <source>
        <dbReference type="EMBL" id="QII11399.1"/>
    </source>
</evidence>
<keyword evidence="1" id="KW-1133">Transmembrane helix</keyword>
<accession>A0A6G7GQ17</accession>
<dbReference type="EMBL" id="CP049055">
    <property type="protein sequence ID" value="QII11399.1"/>
    <property type="molecule type" value="Genomic_DNA"/>
</dbReference>
<evidence type="ECO:0000256" key="1">
    <source>
        <dbReference type="SAM" id="Phobius"/>
    </source>
</evidence>
<gene>
    <name evidence="2" type="ORF">KsCSTR_20200</name>
</gene>
<dbReference type="Proteomes" id="UP000501926">
    <property type="component" value="Chromosome"/>
</dbReference>
<feature type="transmembrane region" description="Helical" evidence="1">
    <location>
        <begin position="37"/>
        <end position="54"/>
    </location>
</feature>
<keyword evidence="1" id="KW-0812">Transmembrane</keyword>
<organism evidence="2 3">
    <name type="scientific">Kuenenia stuttgartiensis</name>
    <dbReference type="NCBI Taxonomy" id="174633"/>
    <lineage>
        <taxon>Bacteria</taxon>
        <taxon>Pseudomonadati</taxon>
        <taxon>Planctomycetota</taxon>
        <taxon>Candidatus Brocadiia</taxon>
        <taxon>Candidatus Brocadiales</taxon>
        <taxon>Candidatus Brocadiaceae</taxon>
        <taxon>Candidatus Kuenenia</taxon>
    </lineage>
</organism>
<protein>
    <submittedName>
        <fullName evidence="2">Uncharacterized protein</fullName>
    </submittedName>
</protein>
<keyword evidence="1" id="KW-0472">Membrane</keyword>
<reference evidence="2 3" key="1">
    <citation type="submission" date="2020-02" db="EMBL/GenBank/DDBJ databases">
        <title>Newly sequenced genome of strain CSTR1 showed variability in Candidatus Kuenenia stuttgartiensis genomes.</title>
        <authorList>
            <person name="Ding C."/>
            <person name="Adrian L."/>
        </authorList>
    </citation>
    <scope>NUCLEOTIDE SEQUENCE [LARGE SCALE GENOMIC DNA]</scope>
    <source>
        <strain evidence="2 3">CSTR1</strain>
    </source>
</reference>
<name>A0A6G7GQ17_KUEST</name>
<sequence length="67" mass="7893">MSAERGKKGQICFHLNPANDFRNAKISIFHYQDWQKAITDIRFLAIVVALLYYFKQKDMGNCRKRAL</sequence>
<proteinExistence type="predicted"/>